<reference evidence="6" key="2">
    <citation type="submission" date="2021-04" db="EMBL/GenBank/DDBJ databases">
        <authorList>
            <person name="Gilroy R."/>
        </authorList>
    </citation>
    <scope>NUCLEOTIDE SEQUENCE</scope>
    <source>
        <strain evidence="6">CHK188-4685</strain>
    </source>
</reference>
<dbReference type="InterPro" id="IPR005119">
    <property type="entry name" value="LysR_subst-bd"/>
</dbReference>
<evidence type="ECO:0000313" key="7">
    <source>
        <dbReference type="Proteomes" id="UP000886804"/>
    </source>
</evidence>
<evidence type="ECO:0000256" key="2">
    <source>
        <dbReference type="ARBA" id="ARBA00023015"/>
    </source>
</evidence>
<dbReference type="GO" id="GO:0003700">
    <property type="term" value="F:DNA-binding transcription factor activity"/>
    <property type="evidence" value="ECO:0007669"/>
    <property type="project" value="InterPro"/>
</dbReference>
<dbReference type="InterPro" id="IPR036390">
    <property type="entry name" value="WH_DNA-bd_sf"/>
</dbReference>
<accession>A0A9D2L743</accession>
<dbReference type="AlphaFoldDB" id="A0A9D2L743"/>
<dbReference type="Pfam" id="PF03466">
    <property type="entry name" value="LysR_substrate"/>
    <property type="match status" value="1"/>
</dbReference>
<dbReference type="SUPFAM" id="SSF53850">
    <property type="entry name" value="Periplasmic binding protein-like II"/>
    <property type="match status" value="1"/>
</dbReference>
<dbReference type="PRINTS" id="PR00039">
    <property type="entry name" value="HTHLYSR"/>
</dbReference>
<dbReference type="Gene3D" id="3.40.190.290">
    <property type="match status" value="1"/>
</dbReference>
<dbReference type="InterPro" id="IPR036388">
    <property type="entry name" value="WH-like_DNA-bd_sf"/>
</dbReference>
<evidence type="ECO:0000259" key="5">
    <source>
        <dbReference type="PROSITE" id="PS50931"/>
    </source>
</evidence>
<keyword evidence="3" id="KW-0238">DNA-binding</keyword>
<evidence type="ECO:0000256" key="1">
    <source>
        <dbReference type="ARBA" id="ARBA00009437"/>
    </source>
</evidence>
<comment type="similarity">
    <text evidence="1">Belongs to the LysR transcriptional regulatory family.</text>
</comment>
<dbReference type="CDD" id="cd05466">
    <property type="entry name" value="PBP2_LTTR_substrate"/>
    <property type="match status" value="1"/>
</dbReference>
<dbReference type="InterPro" id="IPR000847">
    <property type="entry name" value="LysR_HTH_N"/>
</dbReference>
<protein>
    <submittedName>
        <fullName evidence="6">LysR family transcriptional regulator</fullName>
    </submittedName>
</protein>
<dbReference type="Gene3D" id="1.10.10.10">
    <property type="entry name" value="Winged helix-like DNA-binding domain superfamily/Winged helix DNA-binding domain"/>
    <property type="match status" value="1"/>
</dbReference>
<dbReference type="GO" id="GO:0003677">
    <property type="term" value="F:DNA binding"/>
    <property type="evidence" value="ECO:0007669"/>
    <property type="project" value="UniProtKB-KW"/>
</dbReference>
<name>A0A9D2L743_9FIRM</name>
<dbReference type="PANTHER" id="PTHR30126">
    <property type="entry name" value="HTH-TYPE TRANSCRIPTIONAL REGULATOR"/>
    <property type="match status" value="1"/>
</dbReference>
<dbReference type="PROSITE" id="PS50931">
    <property type="entry name" value="HTH_LYSR"/>
    <property type="match status" value="1"/>
</dbReference>
<dbReference type="Proteomes" id="UP000886804">
    <property type="component" value="Unassembled WGS sequence"/>
</dbReference>
<evidence type="ECO:0000256" key="4">
    <source>
        <dbReference type="ARBA" id="ARBA00023163"/>
    </source>
</evidence>
<proteinExistence type="inferred from homology"/>
<keyword evidence="2" id="KW-0805">Transcription regulation</keyword>
<keyword evidence="4" id="KW-0804">Transcription</keyword>
<evidence type="ECO:0000313" key="6">
    <source>
        <dbReference type="EMBL" id="HJB07090.1"/>
    </source>
</evidence>
<feature type="domain" description="HTH lysR-type" evidence="5">
    <location>
        <begin position="1"/>
        <end position="58"/>
    </location>
</feature>
<comment type="caution">
    <text evidence="6">The sequence shown here is derived from an EMBL/GenBank/DDBJ whole genome shotgun (WGS) entry which is preliminary data.</text>
</comment>
<reference evidence="6" key="1">
    <citation type="journal article" date="2021" name="PeerJ">
        <title>Extensive microbial diversity within the chicken gut microbiome revealed by metagenomics and culture.</title>
        <authorList>
            <person name="Gilroy R."/>
            <person name="Ravi A."/>
            <person name="Getino M."/>
            <person name="Pursley I."/>
            <person name="Horton D.L."/>
            <person name="Alikhan N.F."/>
            <person name="Baker D."/>
            <person name="Gharbi K."/>
            <person name="Hall N."/>
            <person name="Watson M."/>
            <person name="Adriaenssens E.M."/>
            <person name="Foster-Nyarko E."/>
            <person name="Jarju S."/>
            <person name="Secka A."/>
            <person name="Antonio M."/>
            <person name="Oren A."/>
            <person name="Chaudhuri R.R."/>
            <person name="La Ragione R."/>
            <person name="Hildebrand F."/>
            <person name="Pallen M.J."/>
        </authorList>
    </citation>
    <scope>NUCLEOTIDE SEQUENCE</scope>
    <source>
        <strain evidence="6">CHK188-4685</strain>
    </source>
</reference>
<dbReference type="Pfam" id="PF00126">
    <property type="entry name" value="HTH_1"/>
    <property type="match status" value="1"/>
</dbReference>
<sequence>MLYEKWNYVLAIAEEQNLTRAAKRLFISQPALTLYLNRLEKELGVKLFDRSRTPILLTEAGKYYVEQMKKISAAEQSLRSEIRVIADPAKTLVISIGQVRGHYWLPLFLPSFCSIHPDVNIQVIQGREASMGQALRTGHIDILIGIYSAALSDLEIVDLAHEQMFFAAHKKFCLVPASSRPQYSLRSPCTISPERLDGLPFITAQTSNDLYSSYESIILANHIHPSRTISVSNLYTGFKLAEEGLGVQLLAGSFLLFRENDSSLEGSMDFCVLENMPQTRKCVIAYSPDNIKKRLILDVIQVIQNQVLPRCSLDIPCEISGLS</sequence>
<dbReference type="SUPFAM" id="SSF46785">
    <property type="entry name" value="Winged helix' DNA-binding domain"/>
    <property type="match status" value="1"/>
</dbReference>
<organism evidence="6 7">
    <name type="scientific">Candidatus Enterocloster faecavium</name>
    <dbReference type="NCBI Taxonomy" id="2838560"/>
    <lineage>
        <taxon>Bacteria</taxon>
        <taxon>Bacillati</taxon>
        <taxon>Bacillota</taxon>
        <taxon>Clostridia</taxon>
        <taxon>Lachnospirales</taxon>
        <taxon>Lachnospiraceae</taxon>
        <taxon>Enterocloster</taxon>
    </lineage>
</organism>
<evidence type="ECO:0000256" key="3">
    <source>
        <dbReference type="ARBA" id="ARBA00023125"/>
    </source>
</evidence>
<dbReference type="EMBL" id="DWYS01000054">
    <property type="protein sequence ID" value="HJB07090.1"/>
    <property type="molecule type" value="Genomic_DNA"/>
</dbReference>
<gene>
    <name evidence="6" type="ORF">H9716_04420</name>
</gene>
<dbReference type="PANTHER" id="PTHR30126:SF96">
    <property type="entry name" value="TRANSCRIPTIONAL REGULATORY PROTEIN, LYSR FAMILY"/>
    <property type="match status" value="1"/>
</dbReference>